<dbReference type="PANTHER" id="PTHR43065:SF10">
    <property type="entry name" value="PEROXIDE STRESS-ACTIVATED HISTIDINE KINASE MAK3"/>
    <property type="match status" value="1"/>
</dbReference>
<sequence>MSKEFINGIYLNRNILNWMFDGLVLFDEWGKLLFANQAFLKMTEYDAQELKKISFNDFCLKLFDSETNKSLQEKWPTETTCWVKGKLRTKRNRWLPVKTTILNWPNMLGESLGNVLLAIPVAVEKASDQWQVVCYAMMNALEVAVIGVDAQGKIFLFNRSAERLTNRSYEEVFGKDHDEVFKIPEKQQFLRKALVEGKEVYNQEMDYCWYAGRPGSFVFNACQLRDGDGQIIGAVMLIEETTEKRRLEYEAARAETLMVLSEVAAGVAHEVRNPLTTIRGFVQLLQVKLGEENEYSKYLQLILAEIDRANKIISEFLVAARPKEAKKQLVDLNKIVTETLLLVESQAILQDVEVTKELSDELPLLELVETQIKQVLLNLTRNALQAMPDGGTLSIITYSQDDWVWIKLRDTGVGMPPEHLNKLFSPFFTTKEGGSGLGLTISHRIVKNHGGTIQVESSPGKGTTVTIKLPVTKGGN</sequence>
<dbReference type="AlphaFoldDB" id="A0A1Z5HSK0"/>
<dbReference type="Pfam" id="PF00512">
    <property type="entry name" value="HisKA"/>
    <property type="match status" value="1"/>
</dbReference>
<organism evidence="11 12">
    <name type="scientific">Calderihabitans maritimus</name>
    <dbReference type="NCBI Taxonomy" id="1246530"/>
    <lineage>
        <taxon>Bacteria</taxon>
        <taxon>Bacillati</taxon>
        <taxon>Bacillota</taxon>
        <taxon>Clostridia</taxon>
        <taxon>Neomoorellales</taxon>
        <taxon>Calderihabitantaceae</taxon>
        <taxon>Calderihabitans</taxon>
    </lineage>
</organism>
<evidence type="ECO:0000259" key="9">
    <source>
        <dbReference type="PROSITE" id="PS50109"/>
    </source>
</evidence>
<dbReference type="RefSeq" id="WP_088553839.1">
    <property type="nucleotide sequence ID" value="NZ_BDGJ01000084.1"/>
</dbReference>
<dbReference type="SUPFAM" id="SSF47384">
    <property type="entry name" value="Homodimeric domain of signal transducing histidine kinase"/>
    <property type="match status" value="1"/>
</dbReference>
<name>A0A1Z5HSK0_9FIRM</name>
<dbReference type="InterPro" id="IPR035965">
    <property type="entry name" value="PAS-like_dom_sf"/>
</dbReference>
<dbReference type="GO" id="GO:0005524">
    <property type="term" value="F:ATP binding"/>
    <property type="evidence" value="ECO:0007669"/>
    <property type="project" value="UniProtKB-KW"/>
</dbReference>
<protein>
    <recommendedName>
        <fullName evidence="2">histidine kinase</fullName>
        <ecNumber evidence="2">2.7.13.3</ecNumber>
    </recommendedName>
</protein>
<dbReference type="GO" id="GO:0006355">
    <property type="term" value="P:regulation of DNA-templated transcription"/>
    <property type="evidence" value="ECO:0007669"/>
    <property type="project" value="InterPro"/>
</dbReference>
<dbReference type="SUPFAM" id="SSF55785">
    <property type="entry name" value="PYP-like sensor domain (PAS domain)"/>
    <property type="match status" value="2"/>
</dbReference>
<keyword evidence="5" id="KW-0547">Nucleotide-binding</keyword>
<dbReference type="SMART" id="SM00388">
    <property type="entry name" value="HisKA"/>
    <property type="match status" value="1"/>
</dbReference>
<dbReference type="InterPro" id="IPR004358">
    <property type="entry name" value="Sig_transdc_His_kin-like_C"/>
</dbReference>
<keyword evidence="6" id="KW-0418">Kinase</keyword>
<dbReference type="InterPro" id="IPR036097">
    <property type="entry name" value="HisK_dim/P_sf"/>
</dbReference>
<dbReference type="CDD" id="cd00082">
    <property type="entry name" value="HisKA"/>
    <property type="match status" value="1"/>
</dbReference>
<dbReference type="GO" id="GO:0000155">
    <property type="term" value="F:phosphorelay sensor kinase activity"/>
    <property type="evidence" value="ECO:0007669"/>
    <property type="project" value="InterPro"/>
</dbReference>
<dbReference type="Proteomes" id="UP000197032">
    <property type="component" value="Unassembled WGS sequence"/>
</dbReference>
<keyword evidence="3" id="KW-0597">Phosphoprotein</keyword>
<dbReference type="InterPro" id="IPR003594">
    <property type="entry name" value="HATPase_dom"/>
</dbReference>
<comment type="caution">
    <text evidence="11">The sequence shown here is derived from an EMBL/GenBank/DDBJ whole genome shotgun (WGS) entry which is preliminary data.</text>
</comment>
<dbReference type="SMART" id="SM00387">
    <property type="entry name" value="HATPase_c"/>
    <property type="match status" value="1"/>
</dbReference>
<keyword evidence="8" id="KW-0902">Two-component regulatory system</keyword>
<dbReference type="SUPFAM" id="SSF55874">
    <property type="entry name" value="ATPase domain of HSP90 chaperone/DNA topoisomerase II/histidine kinase"/>
    <property type="match status" value="1"/>
</dbReference>
<evidence type="ECO:0000256" key="7">
    <source>
        <dbReference type="ARBA" id="ARBA00022840"/>
    </source>
</evidence>
<dbReference type="EC" id="2.7.13.3" evidence="2"/>
<dbReference type="InterPro" id="IPR013767">
    <property type="entry name" value="PAS_fold"/>
</dbReference>
<dbReference type="PROSITE" id="PS50109">
    <property type="entry name" value="HIS_KIN"/>
    <property type="match status" value="1"/>
</dbReference>
<dbReference type="Gene3D" id="3.30.565.10">
    <property type="entry name" value="Histidine kinase-like ATPase, C-terminal domain"/>
    <property type="match status" value="1"/>
</dbReference>
<evidence type="ECO:0000313" key="12">
    <source>
        <dbReference type="Proteomes" id="UP000197032"/>
    </source>
</evidence>
<reference evidence="12" key="1">
    <citation type="journal article" date="2017" name="Appl. Environ. Microbiol.">
        <title>Genomic analysis of Calderihabitans maritimus KKC1, a thermophilic hydrogenogenic carboxydotrophic bacterium isolated from marine sediment.</title>
        <authorList>
            <person name="Omae K."/>
            <person name="Yoneda Y."/>
            <person name="Fukuyama Y."/>
            <person name="Yoshida T."/>
            <person name="Sako Y."/>
        </authorList>
    </citation>
    <scope>NUCLEOTIDE SEQUENCE [LARGE SCALE GENOMIC DNA]</scope>
    <source>
        <strain evidence="12">KKC1</strain>
    </source>
</reference>
<evidence type="ECO:0000256" key="4">
    <source>
        <dbReference type="ARBA" id="ARBA00022679"/>
    </source>
</evidence>
<keyword evidence="7" id="KW-0067">ATP-binding</keyword>
<evidence type="ECO:0000256" key="1">
    <source>
        <dbReference type="ARBA" id="ARBA00000085"/>
    </source>
</evidence>
<gene>
    <name evidence="11" type="ORF">KKC1_16630</name>
</gene>
<evidence type="ECO:0000256" key="5">
    <source>
        <dbReference type="ARBA" id="ARBA00022741"/>
    </source>
</evidence>
<dbReference type="CDD" id="cd00130">
    <property type="entry name" value="PAS"/>
    <property type="match status" value="2"/>
</dbReference>
<dbReference type="PRINTS" id="PR00344">
    <property type="entry name" value="BCTRLSENSOR"/>
</dbReference>
<evidence type="ECO:0000256" key="3">
    <source>
        <dbReference type="ARBA" id="ARBA00022553"/>
    </source>
</evidence>
<dbReference type="Pfam" id="PF02518">
    <property type="entry name" value="HATPase_c"/>
    <property type="match status" value="1"/>
</dbReference>
<dbReference type="Gene3D" id="3.30.450.20">
    <property type="entry name" value="PAS domain"/>
    <property type="match status" value="2"/>
</dbReference>
<dbReference type="SMART" id="SM00091">
    <property type="entry name" value="PAS"/>
    <property type="match status" value="2"/>
</dbReference>
<dbReference type="OrthoDB" id="9796330at2"/>
<dbReference type="PANTHER" id="PTHR43065">
    <property type="entry name" value="SENSOR HISTIDINE KINASE"/>
    <property type="match status" value="1"/>
</dbReference>
<feature type="domain" description="PAS" evidence="10">
    <location>
        <begin position="137"/>
        <end position="194"/>
    </location>
</feature>
<evidence type="ECO:0000259" key="10">
    <source>
        <dbReference type="PROSITE" id="PS50112"/>
    </source>
</evidence>
<dbReference type="InterPro" id="IPR005467">
    <property type="entry name" value="His_kinase_dom"/>
</dbReference>
<evidence type="ECO:0000256" key="2">
    <source>
        <dbReference type="ARBA" id="ARBA00012438"/>
    </source>
</evidence>
<dbReference type="InterPro" id="IPR036890">
    <property type="entry name" value="HATPase_C_sf"/>
</dbReference>
<evidence type="ECO:0000313" key="11">
    <source>
        <dbReference type="EMBL" id="GAW92509.1"/>
    </source>
</evidence>
<feature type="domain" description="Histidine kinase" evidence="9">
    <location>
        <begin position="266"/>
        <end position="473"/>
    </location>
</feature>
<evidence type="ECO:0000256" key="6">
    <source>
        <dbReference type="ARBA" id="ARBA00022777"/>
    </source>
</evidence>
<dbReference type="NCBIfam" id="TIGR00229">
    <property type="entry name" value="sensory_box"/>
    <property type="match status" value="1"/>
</dbReference>
<dbReference type="Pfam" id="PF13426">
    <property type="entry name" value="PAS_9"/>
    <property type="match status" value="1"/>
</dbReference>
<keyword evidence="4" id="KW-0808">Transferase</keyword>
<dbReference type="InterPro" id="IPR003661">
    <property type="entry name" value="HisK_dim/P_dom"/>
</dbReference>
<evidence type="ECO:0000256" key="8">
    <source>
        <dbReference type="ARBA" id="ARBA00023012"/>
    </source>
</evidence>
<dbReference type="EMBL" id="BDGJ01000084">
    <property type="protein sequence ID" value="GAW92509.1"/>
    <property type="molecule type" value="Genomic_DNA"/>
</dbReference>
<accession>A0A1Z5HSK0</accession>
<keyword evidence="12" id="KW-1185">Reference proteome</keyword>
<proteinExistence type="predicted"/>
<comment type="catalytic activity">
    <reaction evidence="1">
        <text>ATP + protein L-histidine = ADP + protein N-phospho-L-histidine.</text>
        <dbReference type="EC" id="2.7.13.3"/>
    </reaction>
</comment>
<dbReference type="Pfam" id="PF00989">
    <property type="entry name" value="PAS"/>
    <property type="match status" value="1"/>
</dbReference>
<dbReference type="InterPro" id="IPR000014">
    <property type="entry name" value="PAS"/>
</dbReference>
<dbReference type="Gene3D" id="1.10.287.130">
    <property type="match status" value="1"/>
</dbReference>
<dbReference type="PROSITE" id="PS50112">
    <property type="entry name" value="PAS"/>
    <property type="match status" value="1"/>
</dbReference>